<organism evidence="2">
    <name type="scientific">Rosellinia necatrix</name>
    <name type="common">White root-rot fungus</name>
    <dbReference type="NCBI Taxonomy" id="77044"/>
    <lineage>
        <taxon>Eukaryota</taxon>
        <taxon>Fungi</taxon>
        <taxon>Dikarya</taxon>
        <taxon>Ascomycota</taxon>
        <taxon>Pezizomycotina</taxon>
        <taxon>Sordariomycetes</taxon>
        <taxon>Xylariomycetidae</taxon>
        <taxon>Xylariales</taxon>
        <taxon>Xylariaceae</taxon>
        <taxon>Rosellinia</taxon>
    </lineage>
</organism>
<accession>A0A1W2TVX1</accession>
<dbReference type="OrthoDB" id="203796at2759"/>
<gene>
    <name evidence="2" type="ORF">SAMD00023353_9500130</name>
</gene>
<protein>
    <submittedName>
        <fullName evidence="2">Uncharacterized protein</fullName>
    </submittedName>
</protein>
<feature type="region of interest" description="Disordered" evidence="1">
    <location>
        <begin position="1"/>
        <end position="91"/>
    </location>
</feature>
<dbReference type="Proteomes" id="UP000054516">
    <property type="component" value="Unassembled WGS sequence"/>
</dbReference>
<dbReference type="PANTHER" id="PTHR37848">
    <property type="entry name" value="EXPRESSED PROTEIN"/>
    <property type="match status" value="1"/>
</dbReference>
<evidence type="ECO:0000313" key="3">
    <source>
        <dbReference type="Proteomes" id="UP000054516"/>
    </source>
</evidence>
<dbReference type="EMBL" id="DF977540">
    <property type="protein sequence ID" value="GAP92804.1"/>
    <property type="molecule type" value="Genomic_DNA"/>
</dbReference>
<keyword evidence="3" id="KW-1185">Reference proteome</keyword>
<sequence length="370" mass="41417">MDRQSSIVSGKAVLARKPVNRPENNEAGPSAPRYVELSGDQPGPSNPGHAELPGDQPEPRPAHQHNPPPYSGPSSSATDSRRPVVTKGPQRYPGLPVLDYRLYSPQMFELSTDSITISSKATYLSENVKALSSLLRNLATVPPKPQILIHGSRGRRVDFSVRLNLMSLLVPDDPRDRMDYLRCVTKDEMAYRGGNEPSLKPELRPDEDGLEAWCGRYVRDQSSVKTFTLERVVANLDQNWLEGQIRSLIAAINYKGLVTVQFPVTHARVTIQNPDKVNKFFTSVTTLFSGKAKYEVVKAVWPFANARNGEQGRKCAVQSEKTWWEEWGAPIKYAISQKRQGWITNEDKLECLMESKGNAALVDWGPEEEY</sequence>
<evidence type="ECO:0000313" key="2">
    <source>
        <dbReference type="EMBL" id="GAP92804.1"/>
    </source>
</evidence>
<proteinExistence type="predicted"/>
<reference evidence="2" key="1">
    <citation type="submission" date="2016-03" db="EMBL/GenBank/DDBJ databases">
        <title>Draft genome sequence of Rosellinia necatrix.</title>
        <authorList>
            <person name="Kanematsu S."/>
        </authorList>
    </citation>
    <scope>NUCLEOTIDE SEQUENCE [LARGE SCALE GENOMIC DNA]</scope>
    <source>
        <strain evidence="2">W97</strain>
    </source>
</reference>
<name>A0A1W2TVX1_ROSNE</name>
<dbReference type="OMA" id="REVINWN"/>
<dbReference type="PANTHER" id="PTHR37848:SF1">
    <property type="entry name" value="SUN DOMAIN-CONTAINING PROTEIN"/>
    <property type="match status" value="1"/>
</dbReference>
<evidence type="ECO:0000256" key="1">
    <source>
        <dbReference type="SAM" id="MobiDB-lite"/>
    </source>
</evidence>
<dbReference type="AlphaFoldDB" id="A0A1W2TVX1"/>